<reference evidence="3 4" key="1">
    <citation type="submission" date="2016-07" db="EMBL/GenBank/DDBJ databases">
        <title>Genome sequencing of Vibrio scophthalmi strain VS-05, an isolated from Paralichthys olivaceus.</title>
        <authorList>
            <person name="Han H.-J."/>
        </authorList>
    </citation>
    <scope>NUCLEOTIDE SEQUENCE [LARGE SCALE GENOMIC DNA]</scope>
    <source>
        <strain evidence="3 4">VS-05</strain>
    </source>
</reference>
<proteinExistence type="predicted"/>
<dbReference type="PIRSF" id="PIRSF039033">
    <property type="entry name" value="START_dom"/>
    <property type="match status" value="1"/>
</dbReference>
<dbReference type="InterPro" id="IPR051213">
    <property type="entry name" value="START_lipid_transfer"/>
</dbReference>
<dbReference type="GeneID" id="96874512"/>
<dbReference type="RefSeq" id="WP_065546009.1">
    <property type="nucleotide sequence ID" value="NZ_CP016415.1"/>
</dbReference>
<dbReference type="PANTHER" id="PTHR19308">
    <property type="entry name" value="PHOSPHATIDYLCHOLINE TRANSFER PROTEIN"/>
    <property type="match status" value="1"/>
</dbReference>
<evidence type="ECO:0000256" key="1">
    <source>
        <dbReference type="SAM" id="SignalP"/>
    </source>
</evidence>
<feature type="chain" id="PRO_5008885609" description="START domain-containing protein" evidence="1">
    <location>
        <begin position="27"/>
        <end position="218"/>
    </location>
</feature>
<evidence type="ECO:0000259" key="2">
    <source>
        <dbReference type="PROSITE" id="PS50848"/>
    </source>
</evidence>
<dbReference type="Proteomes" id="UP000092528">
    <property type="component" value="Chromosome 2"/>
</dbReference>
<dbReference type="SUPFAM" id="SSF55961">
    <property type="entry name" value="Bet v1-like"/>
    <property type="match status" value="1"/>
</dbReference>
<dbReference type="PROSITE" id="PS50848">
    <property type="entry name" value="START"/>
    <property type="match status" value="1"/>
</dbReference>
<evidence type="ECO:0000313" key="3">
    <source>
        <dbReference type="EMBL" id="ANU38038.1"/>
    </source>
</evidence>
<dbReference type="InterPro" id="IPR002913">
    <property type="entry name" value="START_lipid-bd_dom"/>
</dbReference>
<accession>A0A1C7FE70</accession>
<evidence type="ECO:0000313" key="4">
    <source>
        <dbReference type="Proteomes" id="UP000092528"/>
    </source>
</evidence>
<dbReference type="Pfam" id="PF01852">
    <property type="entry name" value="START"/>
    <property type="match status" value="1"/>
</dbReference>
<dbReference type="AlphaFoldDB" id="A0A1C7FE70"/>
<dbReference type="PATRIC" id="fig|45658.7.peg.2932"/>
<dbReference type="EMBL" id="CP016415">
    <property type="protein sequence ID" value="ANU38038.1"/>
    <property type="molecule type" value="Genomic_DNA"/>
</dbReference>
<dbReference type="InterPro" id="IPR028347">
    <property type="entry name" value="START_dom_prot"/>
</dbReference>
<sequence>MTALQNILSITALFLVMALMSGNVNAQVNSDWQFDSRRDGITIYAREHKDGLVEIRAQMFTTTSYSAFLTLLEDSEKVPDWIDNASHSRVLKQISPTENIVYTQFSAPWPAKDRDMVTYSKYWVDDLGFTIHITDAPEAILAEQSGYIRIRAVDASWTLHKLTNGTTLIEYQAFADPGGLLPDVLMNKLSKQSARTTFENLRALLPAYQQYQHPQIKE</sequence>
<name>A0A1C7FE70_9VIBR</name>
<protein>
    <recommendedName>
        <fullName evidence="2">START domain-containing protein</fullName>
    </recommendedName>
</protein>
<dbReference type="InterPro" id="IPR023393">
    <property type="entry name" value="START-like_dom_sf"/>
</dbReference>
<keyword evidence="1" id="KW-0732">Signal</keyword>
<organism evidence="3 4">
    <name type="scientific">Vibrio scophthalmi</name>
    <dbReference type="NCBI Taxonomy" id="45658"/>
    <lineage>
        <taxon>Bacteria</taxon>
        <taxon>Pseudomonadati</taxon>
        <taxon>Pseudomonadota</taxon>
        <taxon>Gammaproteobacteria</taxon>
        <taxon>Vibrionales</taxon>
        <taxon>Vibrionaceae</taxon>
        <taxon>Vibrio</taxon>
    </lineage>
</organism>
<dbReference type="PANTHER" id="PTHR19308:SF14">
    <property type="entry name" value="START DOMAIN-CONTAINING PROTEIN"/>
    <property type="match status" value="1"/>
</dbReference>
<gene>
    <name evidence="3" type="ORF">VSVS05_02992</name>
</gene>
<feature type="signal peptide" evidence="1">
    <location>
        <begin position="1"/>
        <end position="26"/>
    </location>
</feature>
<dbReference type="GO" id="GO:0008289">
    <property type="term" value="F:lipid binding"/>
    <property type="evidence" value="ECO:0007669"/>
    <property type="project" value="InterPro"/>
</dbReference>
<dbReference type="STRING" id="45658.VSVS12_03532"/>
<keyword evidence="4" id="KW-1185">Reference proteome</keyword>
<feature type="domain" description="START" evidence="2">
    <location>
        <begin position="32"/>
        <end position="210"/>
    </location>
</feature>
<dbReference type="GO" id="GO:0005737">
    <property type="term" value="C:cytoplasm"/>
    <property type="evidence" value="ECO:0007669"/>
    <property type="project" value="UniProtKB-ARBA"/>
</dbReference>
<dbReference type="Gene3D" id="3.30.530.20">
    <property type="match status" value="1"/>
</dbReference>
<dbReference type="CDD" id="cd08876">
    <property type="entry name" value="START_1"/>
    <property type="match status" value="1"/>
</dbReference>